<reference evidence="1" key="1">
    <citation type="submission" date="2018-02" db="EMBL/GenBank/DDBJ databases">
        <title>Rhizophora mucronata_Transcriptome.</title>
        <authorList>
            <person name="Meera S.P."/>
            <person name="Sreeshan A."/>
            <person name="Augustine A."/>
        </authorList>
    </citation>
    <scope>NUCLEOTIDE SEQUENCE</scope>
    <source>
        <tissue evidence="1">Leaf</tissue>
    </source>
</reference>
<dbReference type="InterPro" id="IPR024337">
    <property type="entry name" value="tRNA_splic_suSen54"/>
</dbReference>
<evidence type="ECO:0000313" key="1">
    <source>
        <dbReference type="EMBL" id="MBX16091.1"/>
    </source>
</evidence>
<accession>A0A2P2LDN1</accession>
<dbReference type="PANTHER" id="PTHR21027">
    <property type="entry name" value="TRNA-SPLICING ENDONUCLEASE SUBUNIT SEN54"/>
    <property type="match status" value="1"/>
</dbReference>
<sequence length="202" mass="23389">MVIRYFFWSFYSQMALLLNIHYRYLAEIGALVLIDDDDTHLSLKEIYGKIAEEKNGCCWEHFNVYRHLKSLGYIVGRHGVPWSTKDIKNSCKSDSFQGTPDAGMVNLNILKGTTSLVEMINNMHIQELRPDFDLYLPNCKFKKSSPGDPNFLLYLIRGSPPSREEIEVLEQQCSNIPLMLCHVEHGRISFFDFKRIELPVLP</sequence>
<dbReference type="EMBL" id="GGEC01035607">
    <property type="protein sequence ID" value="MBX16091.1"/>
    <property type="molecule type" value="Transcribed_RNA"/>
</dbReference>
<proteinExistence type="predicted"/>
<dbReference type="PANTHER" id="PTHR21027:SF1">
    <property type="entry name" value="TRNA-SPLICING ENDONUCLEASE SUBUNIT SEN54"/>
    <property type="match status" value="1"/>
</dbReference>
<dbReference type="GO" id="GO:0000379">
    <property type="term" value="P:tRNA-type intron splice site recognition and cleavage"/>
    <property type="evidence" value="ECO:0007669"/>
    <property type="project" value="TreeGrafter"/>
</dbReference>
<organism evidence="1">
    <name type="scientific">Rhizophora mucronata</name>
    <name type="common">Asiatic mangrove</name>
    <dbReference type="NCBI Taxonomy" id="61149"/>
    <lineage>
        <taxon>Eukaryota</taxon>
        <taxon>Viridiplantae</taxon>
        <taxon>Streptophyta</taxon>
        <taxon>Embryophyta</taxon>
        <taxon>Tracheophyta</taxon>
        <taxon>Spermatophyta</taxon>
        <taxon>Magnoliopsida</taxon>
        <taxon>eudicotyledons</taxon>
        <taxon>Gunneridae</taxon>
        <taxon>Pentapetalae</taxon>
        <taxon>rosids</taxon>
        <taxon>fabids</taxon>
        <taxon>Malpighiales</taxon>
        <taxon>Rhizophoraceae</taxon>
        <taxon>Rhizophora</taxon>
    </lineage>
</organism>
<dbReference type="AlphaFoldDB" id="A0A2P2LDN1"/>
<protein>
    <submittedName>
        <fullName evidence="1">Uncharacterized protein LOC105118975 isoform X3</fullName>
    </submittedName>
</protein>
<dbReference type="GO" id="GO:0000214">
    <property type="term" value="C:tRNA-intron endonuclease complex"/>
    <property type="evidence" value="ECO:0007669"/>
    <property type="project" value="TreeGrafter"/>
</dbReference>
<name>A0A2P2LDN1_RHIMU</name>